<dbReference type="KEGG" id="naz:Aazo_1712"/>
<dbReference type="Proteomes" id="UP000001511">
    <property type="component" value="Chromosome"/>
</dbReference>
<dbReference type="EMBL" id="CP002059">
    <property type="protein sequence ID" value="ADI63860.1"/>
    <property type="molecule type" value="Genomic_DNA"/>
</dbReference>
<sequence length="117" mass="13569">MINYESVNTLRIYGYSLRDDVGVLHQAAHQPLAIFLRMPVLITKVINYVYLSSIGTFSSSIYILQNEVENMGSINHEQESPSVLRRGVCQFHAIGYKLARFRSSFTISRFYFLKQLW</sequence>
<evidence type="ECO:0000313" key="1">
    <source>
        <dbReference type="EMBL" id="ADI63860.1"/>
    </source>
</evidence>
<protein>
    <submittedName>
        <fullName evidence="1">Uncharacterized protein</fullName>
    </submittedName>
</protein>
<gene>
    <name evidence="1" type="ordered locus">Aazo_1712</name>
</gene>
<accession>D7E563</accession>
<organism evidence="1 2">
    <name type="scientific">Nostoc azollae (strain 0708)</name>
    <name type="common">Anabaena azollae (strain 0708)</name>
    <dbReference type="NCBI Taxonomy" id="551115"/>
    <lineage>
        <taxon>Bacteria</taxon>
        <taxon>Bacillati</taxon>
        <taxon>Cyanobacteriota</taxon>
        <taxon>Cyanophyceae</taxon>
        <taxon>Nostocales</taxon>
        <taxon>Nostocaceae</taxon>
        <taxon>Trichormus</taxon>
    </lineage>
</organism>
<dbReference type="HOGENOM" id="CLU_2082383_0_0_3"/>
<dbReference type="AlphaFoldDB" id="D7E563"/>
<reference evidence="1 2" key="1">
    <citation type="journal article" date="2010" name="PLoS ONE">
        <title>Genome erosion in a nitrogen-fixing vertically transmitted endosymbiotic multicellular cyanobacterium.</title>
        <authorList>
            <person name="Ran L."/>
            <person name="Larsson J."/>
            <person name="Vigil-Stenman T."/>
            <person name="Nylander J.A."/>
            <person name="Ininbergs K."/>
            <person name="Zheng W.W."/>
            <person name="Lapidus A."/>
            <person name="Lowry S."/>
            <person name="Haselkorn R."/>
            <person name="Bergman B."/>
        </authorList>
    </citation>
    <scope>NUCLEOTIDE SEQUENCE [LARGE SCALE GENOMIC DNA]</scope>
    <source>
        <strain evidence="1 2">0708</strain>
    </source>
</reference>
<keyword evidence="2" id="KW-1185">Reference proteome</keyword>
<evidence type="ECO:0000313" key="2">
    <source>
        <dbReference type="Proteomes" id="UP000001511"/>
    </source>
</evidence>
<name>D7E563_NOSA0</name>
<proteinExistence type="predicted"/>